<dbReference type="InterPro" id="IPR000210">
    <property type="entry name" value="BTB/POZ_dom"/>
</dbReference>
<dbReference type="PROSITE" id="PS50097">
    <property type="entry name" value="BTB"/>
    <property type="match status" value="1"/>
</dbReference>
<evidence type="ECO:0000259" key="1">
    <source>
        <dbReference type="PROSITE" id="PS50097"/>
    </source>
</evidence>
<proteinExistence type="predicted"/>
<sequence>MKHLLSTGEDADVYFLVGGGDAKELLQAHKIIVKNASDVFEAMFRFDAKNEKAEFASANCPVVEVIDVEAAAFKVMLSFIYAYDLNELNGDNTITVLYAAKKYNIPGLVGPSLQIPISELRNVFLAYAQAGLYELENFAYHCLFTLMKKRTI</sequence>
<dbReference type="Pfam" id="PF00651">
    <property type="entry name" value="BTB"/>
    <property type="match status" value="1"/>
</dbReference>
<keyword evidence="3" id="KW-1185">Reference proteome</keyword>
<name>A0ABD2K1J2_HETSC</name>
<dbReference type="PANTHER" id="PTHR45774:SF3">
    <property type="entry name" value="BTB (POZ) DOMAIN-CONTAINING 2B-RELATED"/>
    <property type="match status" value="1"/>
</dbReference>
<dbReference type="EMBL" id="JBICCN010000065">
    <property type="protein sequence ID" value="KAL3096548.1"/>
    <property type="molecule type" value="Genomic_DNA"/>
</dbReference>
<comment type="caution">
    <text evidence="2">The sequence shown here is derived from an EMBL/GenBank/DDBJ whole genome shotgun (WGS) entry which is preliminary data.</text>
</comment>
<dbReference type="InterPro" id="IPR011333">
    <property type="entry name" value="SKP1/BTB/POZ_sf"/>
</dbReference>
<accession>A0ABD2K1J2</accession>
<reference evidence="2 3" key="1">
    <citation type="submission" date="2024-10" db="EMBL/GenBank/DDBJ databases">
        <authorList>
            <person name="Kim D."/>
        </authorList>
    </citation>
    <scope>NUCLEOTIDE SEQUENCE [LARGE SCALE GENOMIC DNA]</scope>
    <source>
        <strain evidence="2">Taebaek</strain>
    </source>
</reference>
<dbReference type="Proteomes" id="UP001620645">
    <property type="component" value="Unassembled WGS sequence"/>
</dbReference>
<dbReference type="SMART" id="SM00225">
    <property type="entry name" value="BTB"/>
    <property type="match status" value="1"/>
</dbReference>
<dbReference type="PANTHER" id="PTHR45774">
    <property type="entry name" value="BTB/POZ DOMAIN-CONTAINING"/>
    <property type="match status" value="1"/>
</dbReference>
<evidence type="ECO:0000313" key="3">
    <source>
        <dbReference type="Proteomes" id="UP001620645"/>
    </source>
</evidence>
<dbReference type="AlphaFoldDB" id="A0ABD2K1J2"/>
<protein>
    <recommendedName>
        <fullName evidence="1">BTB domain-containing protein</fullName>
    </recommendedName>
</protein>
<evidence type="ECO:0000313" key="2">
    <source>
        <dbReference type="EMBL" id="KAL3096548.1"/>
    </source>
</evidence>
<organism evidence="2 3">
    <name type="scientific">Heterodera schachtii</name>
    <name type="common">Sugarbeet cyst nematode worm</name>
    <name type="synonym">Tylenchus schachtii</name>
    <dbReference type="NCBI Taxonomy" id="97005"/>
    <lineage>
        <taxon>Eukaryota</taxon>
        <taxon>Metazoa</taxon>
        <taxon>Ecdysozoa</taxon>
        <taxon>Nematoda</taxon>
        <taxon>Chromadorea</taxon>
        <taxon>Rhabditida</taxon>
        <taxon>Tylenchina</taxon>
        <taxon>Tylenchomorpha</taxon>
        <taxon>Tylenchoidea</taxon>
        <taxon>Heteroderidae</taxon>
        <taxon>Heteroderinae</taxon>
        <taxon>Heterodera</taxon>
    </lineage>
</organism>
<gene>
    <name evidence="2" type="ORF">niasHS_004329</name>
</gene>
<dbReference type="SUPFAM" id="SSF54695">
    <property type="entry name" value="POZ domain"/>
    <property type="match status" value="1"/>
</dbReference>
<dbReference type="Gene3D" id="3.30.710.10">
    <property type="entry name" value="Potassium Channel Kv1.1, Chain A"/>
    <property type="match status" value="1"/>
</dbReference>
<feature type="domain" description="BTB" evidence="1">
    <location>
        <begin position="11"/>
        <end position="89"/>
    </location>
</feature>